<dbReference type="Proteomes" id="UP000198287">
    <property type="component" value="Unassembled WGS sequence"/>
</dbReference>
<dbReference type="InterPro" id="IPR011074">
    <property type="entry name" value="CRAL/TRIO_N_dom"/>
</dbReference>
<dbReference type="PROSITE" id="PS50191">
    <property type="entry name" value="CRAL_TRIO"/>
    <property type="match status" value="1"/>
</dbReference>
<dbReference type="OrthoDB" id="1434354at2759"/>
<organism evidence="3 4">
    <name type="scientific">Folsomia candida</name>
    <name type="common">Springtail</name>
    <dbReference type="NCBI Taxonomy" id="158441"/>
    <lineage>
        <taxon>Eukaryota</taxon>
        <taxon>Metazoa</taxon>
        <taxon>Ecdysozoa</taxon>
        <taxon>Arthropoda</taxon>
        <taxon>Hexapoda</taxon>
        <taxon>Collembola</taxon>
        <taxon>Entomobryomorpha</taxon>
        <taxon>Isotomoidea</taxon>
        <taxon>Isotomidae</taxon>
        <taxon>Proisotominae</taxon>
        <taxon>Folsomia</taxon>
    </lineage>
</organism>
<evidence type="ECO:0000313" key="3">
    <source>
        <dbReference type="EMBL" id="OXA36929.1"/>
    </source>
</evidence>
<feature type="domain" description="CRAL-TRIO" evidence="2">
    <location>
        <begin position="99"/>
        <end position="275"/>
    </location>
</feature>
<evidence type="ECO:0000259" key="2">
    <source>
        <dbReference type="PROSITE" id="PS50191"/>
    </source>
</evidence>
<feature type="chain" id="PRO_5012036463" evidence="1">
    <location>
        <begin position="27"/>
        <end position="275"/>
    </location>
</feature>
<dbReference type="OMA" id="ECELDYE"/>
<name>A0A226CVJ8_FOLCA</name>
<dbReference type="CDD" id="cd00170">
    <property type="entry name" value="SEC14"/>
    <property type="match status" value="1"/>
</dbReference>
<dbReference type="Pfam" id="PF00650">
    <property type="entry name" value="CRAL_TRIO"/>
    <property type="match status" value="1"/>
</dbReference>
<reference evidence="3 4" key="1">
    <citation type="submission" date="2015-12" db="EMBL/GenBank/DDBJ databases">
        <title>The genome of Folsomia candida.</title>
        <authorList>
            <person name="Faddeeva A."/>
            <person name="Derks M.F."/>
            <person name="Anvar Y."/>
            <person name="Smit S."/>
            <person name="Van Straalen N."/>
            <person name="Roelofs D."/>
        </authorList>
    </citation>
    <scope>NUCLEOTIDE SEQUENCE [LARGE SCALE GENOMIC DNA]</scope>
    <source>
        <strain evidence="3 4">VU population</strain>
        <tissue evidence="3">Whole body</tissue>
    </source>
</reference>
<evidence type="ECO:0000256" key="1">
    <source>
        <dbReference type="SAM" id="SignalP"/>
    </source>
</evidence>
<dbReference type="SMART" id="SM00516">
    <property type="entry name" value="SEC14"/>
    <property type="match status" value="1"/>
</dbReference>
<keyword evidence="1" id="KW-0732">Signal</keyword>
<dbReference type="EMBL" id="LNIX01000068">
    <property type="protein sequence ID" value="OXA36929.1"/>
    <property type="molecule type" value="Genomic_DNA"/>
</dbReference>
<dbReference type="SUPFAM" id="SSF46938">
    <property type="entry name" value="CRAL/TRIO N-terminal domain"/>
    <property type="match status" value="1"/>
</dbReference>
<dbReference type="Pfam" id="PF03765">
    <property type="entry name" value="CRAL_TRIO_N"/>
    <property type="match status" value="1"/>
</dbReference>
<dbReference type="GO" id="GO:0005737">
    <property type="term" value="C:cytoplasm"/>
    <property type="evidence" value="ECO:0007669"/>
    <property type="project" value="TreeGrafter"/>
</dbReference>
<dbReference type="AlphaFoldDB" id="A0A226CVJ8"/>
<protein>
    <submittedName>
        <fullName evidence="3">SEC14 cytosolic factor</fullName>
    </submittedName>
</protein>
<evidence type="ECO:0000313" key="4">
    <source>
        <dbReference type="Proteomes" id="UP000198287"/>
    </source>
</evidence>
<comment type="caution">
    <text evidence="3">The sequence shown here is derived from an EMBL/GenBank/DDBJ whole genome shotgun (WGS) entry which is preliminary data.</text>
</comment>
<sequence length="275" mass="32416">MLLNKFLKLFLVHVFFTFCMVGDSSQENLSLTKSEKQKLDKFKKSVSTIKFPQPWMKEDLNLLRYLRARVWDSQRAKDMLTETVKWWRDYGMDNIHKEDWSKYEKEFPIYLDGVDTNGQPLFAFTFGEWDLRKAVVQGRLKGVIRWLFKRRDEVHKKVRDLQREGKINGTQWNFILNLDNFNSHQHLCAQCLQLYTEWTGTYETHYPAGADKIIIINSPASFEIVLNLVRPLFSPSTRQALKVLGPNKSEWSPILFSGIDKDQLPENFGGTRHYN</sequence>
<dbReference type="PANTHER" id="PTHR23324:SF83">
    <property type="entry name" value="SEC14-LIKE PROTEIN 2"/>
    <property type="match status" value="1"/>
</dbReference>
<dbReference type="InterPro" id="IPR051064">
    <property type="entry name" value="SEC14/CRAL-TRIO_domain"/>
</dbReference>
<dbReference type="Gene3D" id="3.40.525.10">
    <property type="entry name" value="CRAL-TRIO lipid binding domain"/>
    <property type="match status" value="1"/>
</dbReference>
<dbReference type="PANTHER" id="PTHR23324">
    <property type="entry name" value="SEC14 RELATED PROTEIN"/>
    <property type="match status" value="1"/>
</dbReference>
<accession>A0A226CVJ8</accession>
<gene>
    <name evidence="3" type="ORF">Fcan01_28281</name>
</gene>
<dbReference type="SUPFAM" id="SSF52087">
    <property type="entry name" value="CRAL/TRIO domain"/>
    <property type="match status" value="1"/>
</dbReference>
<dbReference type="SMART" id="SM01100">
    <property type="entry name" value="CRAL_TRIO_N"/>
    <property type="match status" value="1"/>
</dbReference>
<dbReference type="InterPro" id="IPR036865">
    <property type="entry name" value="CRAL-TRIO_dom_sf"/>
</dbReference>
<keyword evidence="4" id="KW-1185">Reference proteome</keyword>
<proteinExistence type="predicted"/>
<dbReference type="InterPro" id="IPR001251">
    <property type="entry name" value="CRAL-TRIO_dom"/>
</dbReference>
<dbReference type="InterPro" id="IPR036273">
    <property type="entry name" value="CRAL/TRIO_N_dom_sf"/>
</dbReference>
<feature type="signal peptide" evidence="1">
    <location>
        <begin position="1"/>
        <end position="26"/>
    </location>
</feature>